<dbReference type="Pfam" id="PF00501">
    <property type="entry name" value="AMP-binding"/>
    <property type="match status" value="1"/>
</dbReference>
<dbReference type="InterPro" id="IPR025110">
    <property type="entry name" value="AMP-bd_C"/>
</dbReference>
<feature type="domain" description="AMP-dependent synthetase/ligase" evidence="1">
    <location>
        <begin position="9"/>
        <end position="377"/>
    </location>
</feature>
<dbReference type="SUPFAM" id="SSF56801">
    <property type="entry name" value="Acetyl-CoA synthetase-like"/>
    <property type="match status" value="1"/>
</dbReference>
<dbReference type="InterPro" id="IPR042099">
    <property type="entry name" value="ANL_N_sf"/>
</dbReference>
<dbReference type="Pfam" id="PF13193">
    <property type="entry name" value="AMP-binding_C"/>
    <property type="match status" value="1"/>
</dbReference>
<dbReference type="InterPro" id="IPR045851">
    <property type="entry name" value="AMP-bd_C_sf"/>
</dbReference>
<dbReference type="InterPro" id="IPR020845">
    <property type="entry name" value="AMP-binding_CS"/>
</dbReference>
<accession>A0A0S4QQI0</accession>
<dbReference type="RefSeq" id="WP_091277476.1">
    <property type="nucleotide sequence ID" value="NZ_FAOZ01000008.1"/>
</dbReference>
<sequence>MATSVVSVLDWWARAKPDRIALVFGDDQVDYRRYRDWTSRVARSLVARGVAPGDRVALLANNSLEWAVTAIGVLRAGGVLVPINPRLVAGEIRSFFEEAGVRLVIAEGAFTATLKEVAGQLDGDLDIVEIAAVEALRAGETGGETCGEAGGVKGGETGAFRVDRDQHEPMTVLFTSGSTGRSKGVICTNRTMLDIAFEASLREDALNTGVRTLLVLPLCFTPGVVYGLFMTGVLGGTLVIEPGFDAARAVQRLAEHRIQAMFGVPLLWESMARTPGFAEADLSNLGSAVVGGAAVSVPLLRAWGAKGVVLRQIYGMTEVGGIATATLPEEAEEHAATCGAGSPFTDLRVVRPDGTDCEPGEPGEIIMRGPGVTPGYWAAPELTAQAIRDGWLYGGDLGVRDTDGRIGFADRLKDLIISGGINISPFELEAALMTIPGISEVAVIAAPDERFGETPAAIVSVAADSDLDEAAIVAACATRMADYKVPRYVVIRRDPLPRLPSGKLAKPAIRDEYRDVTERFPKVR</sequence>
<dbReference type="Gene3D" id="3.40.50.12780">
    <property type="entry name" value="N-terminal domain of ligase-like"/>
    <property type="match status" value="1"/>
</dbReference>
<dbReference type="InterPro" id="IPR000873">
    <property type="entry name" value="AMP-dep_synth/lig_dom"/>
</dbReference>
<evidence type="ECO:0000313" key="3">
    <source>
        <dbReference type="EMBL" id="CUU56762.1"/>
    </source>
</evidence>
<dbReference type="GO" id="GO:0016878">
    <property type="term" value="F:acid-thiol ligase activity"/>
    <property type="evidence" value="ECO:0007669"/>
    <property type="project" value="UniProtKB-ARBA"/>
</dbReference>
<dbReference type="EMBL" id="FAOZ01000008">
    <property type="protein sequence ID" value="CUU56762.1"/>
    <property type="molecule type" value="Genomic_DNA"/>
</dbReference>
<evidence type="ECO:0000259" key="2">
    <source>
        <dbReference type="Pfam" id="PF13193"/>
    </source>
</evidence>
<name>A0A0S4QQI0_9ACTN</name>
<dbReference type="Gene3D" id="3.30.300.30">
    <property type="match status" value="1"/>
</dbReference>
<keyword evidence="4" id="KW-1185">Reference proteome</keyword>
<dbReference type="PANTHER" id="PTHR43767">
    <property type="entry name" value="LONG-CHAIN-FATTY-ACID--COA LIGASE"/>
    <property type="match status" value="1"/>
</dbReference>
<organism evidence="3 4">
    <name type="scientific">Parafrankia irregularis</name>
    <dbReference type="NCBI Taxonomy" id="795642"/>
    <lineage>
        <taxon>Bacteria</taxon>
        <taxon>Bacillati</taxon>
        <taxon>Actinomycetota</taxon>
        <taxon>Actinomycetes</taxon>
        <taxon>Frankiales</taxon>
        <taxon>Frankiaceae</taxon>
        <taxon>Parafrankia</taxon>
    </lineage>
</organism>
<dbReference type="PANTHER" id="PTHR43767:SF1">
    <property type="entry name" value="NONRIBOSOMAL PEPTIDE SYNTHASE PES1 (EUROFUNG)-RELATED"/>
    <property type="match status" value="1"/>
</dbReference>
<gene>
    <name evidence="3" type="ORF">Ga0074812_108290</name>
</gene>
<reference evidence="4" key="1">
    <citation type="submission" date="2015-11" db="EMBL/GenBank/DDBJ databases">
        <authorList>
            <person name="Varghese N."/>
        </authorList>
    </citation>
    <scope>NUCLEOTIDE SEQUENCE [LARGE SCALE GENOMIC DNA]</scope>
    <source>
        <strain evidence="4">DSM 45899</strain>
    </source>
</reference>
<evidence type="ECO:0000259" key="1">
    <source>
        <dbReference type="Pfam" id="PF00501"/>
    </source>
</evidence>
<feature type="domain" description="AMP-binding enzyme C-terminal" evidence="2">
    <location>
        <begin position="427"/>
        <end position="503"/>
    </location>
</feature>
<evidence type="ECO:0000313" key="4">
    <source>
        <dbReference type="Proteomes" id="UP000198802"/>
    </source>
</evidence>
<dbReference type="AlphaFoldDB" id="A0A0S4QQI0"/>
<proteinExistence type="predicted"/>
<protein>
    <submittedName>
        <fullName evidence="3">Fatty-acyl-CoA synthase</fullName>
    </submittedName>
</protein>
<dbReference type="InterPro" id="IPR050237">
    <property type="entry name" value="ATP-dep_AMP-bd_enzyme"/>
</dbReference>
<dbReference type="PROSITE" id="PS00455">
    <property type="entry name" value="AMP_BINDING"/>
    <property type="match status" value="1"/>
</dbReference>
<dbReference type="Proteomes" id="UP000198802">
    <property type="component" value="Unassembled WGS sequence"/>
</dbReference>